<dbReference type="AlphaFoldDB" id="A0A1M5L1J2"/>
<gene>
    <name evidence="1" type="ORF">SAMN04488522_106165</name>
</gene>
<dbReference type="Pfam" id="PF01042">
    <property type="entry name" value="Ribonuc_L-PSP"/>
    <property type="match status" value="1"/>
</dbReference>
<reference evidence="2" key="1">
    <citation type="submission" date="2016-11" db="EMBL/GenBank/DDBJ databases">
        <authorList>
            <person name="Varghese N."/>
            <person name="Submissions S."/>
        </authorList>
    </citation>
    <scope>NUCLEOTIDE SEQUENCE [LARGE SCALE GENOMIC DNA]</scope>
    <source>
        <strain evidence="2">DSM 16990</strain>
    </source>
</reference>
<dbReference type="Proteomes" id="UP000184287">
    <property type="component" value="Unassembled WGS sequence"/>
</dbReference>
<dbReference type="InterPro" id="IPR006175">
    <property type="entry name" value="YjgF/YER057c/UK114"/>
</dbReference>
<organism evidence="1 2">
    <name type="scientific">Pedobacter caeni</name>
    <dbReference type="NCBI Taxonomy" id="288992"/>
    <lineage>
        <taxon>Bacteria</taxon>
        <taxon>Pseudomonadati</taxon>
        <taxon>Bacteroidota</taxon>
        <taxon>Sphingobacteriia</taxon>
        <taxon>Sphingobacteriales</taxon>
        <taxon>Sphingobacteriaceae</taxon>
        <taxon>Pedobacter</taxon>
    </lineage>
</organism>
<dbReference type="EMBL" id="FQUQ01000006">
    <property type="protein sequence ID" value="SHG58609.1"/>
    <property type="molecule type" value="Genomic_DNA"/>
</dbReference>
<protein>
    <submittedName>
        <fullName evidence="1">Enamine deaminase RidA, house cleaning of reactive enamine intermediates, YjgF/YER057c/UK114 family</fullName>
    </submittedName>
</protein>
<evidence type="ECO:0000313" key="1">
    <source>
        <dbReference type="EMBL" id="SHG58609.1"/>
    </source>
</evidence>
<dbReference type="STRING" id="288992.SAMN04488522_106165"/>
<proteinExistence type="predicted"/>
<dbReference type="PANTHER" id="PTHR11803:SF39">
    <property type="entry name" value="2-IMINOBUTANOATE_2-IMINOPROPANOATE DEAMINASE"/>
    <property type="match status" value="1"/>
</dbReference>
<dbReference type="CDD" id="cd00448">
    <property type="entry name" value="YjgF_YER057c_UK114_family"/>
    <property type="match status" value="1"/>
</dbReference>
<dbReference type="InterPro" id="IPR035959">
    <property type="entry name" value="RutC-like_sf"/>
</dbReference>
<evidence type="ECO:0000313" key="2">
    <source>
        <dbReference type="Proteomes" id="UP000184287"/>
    </source>
</evidence>
<dbReference type="GO" id="GO:0005829">
    <property type="term" value="C:cytosol"/>
    <property type="evidence" value="ECO:0007669"/>
    <property type="project" value="TreeGrafter"/>
</dbReference>
<dbReference type="PANTHER" id="PTHR11803">
    <property type="entry name" value="2-IMINOBUTANOATE/2-IMINOPROPANOATE DEAMINASE RIDA"/>
    <property type="match status" value="1"/>
</dbReference>
<dbReference type="Gene3D" id="3.30.1330.40">
    <property type="entry name" value="RutC-like"/>
    <property type="match status" value="1"/>
</dbReference>
<dbReference type="RefSeq" id="WP_073236690.1">
    <property type="nucleotide sequence ID" value="NZ_FQUQ01000006.1"/>
</dbReference>
<dbReference type="OrthoDB" id="573013at2"/>
<sequence>MAIQAKSQEISNPKGLYDPRPHGYSHVTAVPVNSSLVFVAGQAGTNEKGELSADFRTQVRFTLKNIETALKSKGLTLRHIAKLTTLVVDYGPEKHKILIEESQKAWPDEKYPVNTLIPVSRLALDGMQIEIDATAVLLKD</sequence>
<keyword evidence="2" id="KW-1185">Reference proteome</keyword>
<dbReference type="SUPFAM" id="SSF55298">
    <property type="entry name" value="YjgF-like"/>
    <property type="match status" value="1"/>
</dbReference>
<accession>A0A1M5L1J2</accession>
<dbReference type="GO" id="GO:0019239">
    <property type="term" value="F:deaminase activity"/>
    <property type="evidence" value="ECO:0007669"/>
    <property type="project" value="TreeGrafter"/>
</dbReference>
<name>A0A1M5L1J2_9SPHI</name>